<evidence type="ECO:0000256" key="1">
    <source>
        <dbReference type="SAM" id="Phobius"/>
    </source>
</evidence>
<dbReference type="KEGG" id="mpau:ZMTM_03380"/>
<organism evidence="2 3">
    <name type="scientific">Methyloradius palustris</name>
    <dbReference type="NCBI Taxonomy" id="2778876"/>
    <lineage>
        <taxon>Bacteria</taxon>
        <taxon>Pseudomonadati</taxon>
        <taxon>Pseudomonadota</taxon>
        <taxon>Betaproteobacteria</taxon>
        <taxon>Nitrosomonadales</taxon>
        <taxon>Methylophilaceae</taxon>
        <taxon>Methyloradius</taxon>
    </lineage>
</organism>
<keyword evidence="1" id="KW-0812">Transmembrane</keyword>
<dbReference type="EMBL" id="AP024110">
    <property type="protein sequence ID" value="BCM24079.1"/>
    <property type="molecule type" value="Genomic_DNA"/>
</dbReference>
<feature type="transmembrane region" description="Helical" evidence="1">
    <location>
        <begin position="184"/>
        <end position="215"/>
    </location>
</feature>
<sequence length="265" mass="29201">MFKDSMKEGLLWIKDSVALFRKKPAMCMLVALSYVFLFIVTPAIQGMPTLLKLMIMLAWPAYMVLVITFFLELDKSQPFKLETLIKYIQPYIAKLVLLGAICLLYGVLVSGFTSGDLNTLNAMIKAGDQNEAIATKVLPLMLKILLLLAPLLMATWFAPMLIVHHNFSVFRAIKSSIAGSLYSALSLGFAWLFLTLAFSVAMMLIGVVVGIVAAISQPFALVLASLTLLNCFLVATAMMLAFQYVSYRDVFAKKFANVAKIDTTA</sequence>
<accession>A0A8D5FXR6</accession>
<feature type="transmembrane region" description="Helical" evidence="1">
    <location>
        <begin position="221"/>
        <end position="245"/>
    </location>
</feature>
<dbReference type="InterPro" id="IPR047798">
    <property type="entry name" value="BPSS1780-like"/>
</dbReference>
<proteinExistence type="predicted"/>
<feature type="transmembrane region" description="Helical" evidence="1">
    <location>
        <begin position="91"/>
        <end position="113"/>
    </location>
</feature>
<dbReference type="RefSeq" id="WP_221764638.1">
    <property type="nucleotide sequence ID" value="NZ_AP024110.1"/>
</dbReference>
<reference evidence="2" key="1">
    <citation type="journal article" date="2021" name="Arch. Microbiol.">
        <title>Methyloradius palustris gen. nov., sp. nov., a methanol-oxidizing bacterium isolated from snow.</title>
        <authorList>
            <person name="Miyadera T."/>
            <person name="Kojima H."/>
            <person name="Fukui M."/>
        </authorList>
    </citation>
    <scope>NUCLEOTIDE SEQUENCE</scope>
    <source>
        <strain evidence="2">Zm11</strain>
    </source>
</reference>
<keyword evidence="1" id="KW-1133">Transmembrane helix</keyword>
<name>A0A8D5FXR6_9PROT</name>
<protein>
    <recommendedName>
        <fullName evidence="4">Transmembrane protein</fullName>
    </recommendedName>
</protein>
<evidence type="ECO:0000313" key="3">
    <source>
        <dbReference type="Proteomes" id="UP000826722"/>
    </source>
</evidence>
<evidence type="ECO:0000313" key="2">
    <source>
        <dbReference type="EMBL" id="BCM24079.1"/>
    </source>
</evidence>
<feature type="transmembrane region" description="Helical" evidence="1">
    <location>
        <begin position="144"/>
        <end position="163"/>
    </location>
</feature>
<keyword evidence="3" id="KW-1185">Reference proteome</keyword>
<dbReference type="NCBIfam" id="NF041043">
    <property type="entry name" value="BPSS1780_fam"/>
    <property type="match status" value="1"/>
</dbReference>
<gene>
    <name evidence="2" type="ORF">ZMTM_03380</name>
</gene>
<feature type="transmembrane region" description="Helical" evidence="1">
    <location>
        <begin position="25"/>
        <end position="44"/>
    </location>
</feature>
<feature type="transmembrane region" description="Helical" evidence="1">
    <location>
        <begin position="50"/>
        <end position="71"/>
    </location>
</feature>
<dbReference type="AlphaFoldDB" id="A0A8D5FXR6"/>
<keyword evidence="1" id="KW-0472">Membrane</keyword>
<evidence type="ECO:0008006" key="4">
    <source>
        <dbReference type="Google" id="ProtNLM"/>
    </source>
</evidence>
<dbReference type="Proteomes" id="UP000826722">
    <property type="component" value="Chromosome"/>
</dbReference>